<sequence length="1281" mass="140377">MSVNTPNRSVEDFGSNEWLVEELYEQFKSDKDSVDSSWWPFFEQYEAEGGQGSPAAGNGAPTKTSGKSNQKSSSAKKSSSDSAEPGASSSASKSSSSSAAAKTGNAAKGEKGADSGDAKKLDSHKGVTPSVNESETPKAESKSAASKKESSGTREKSAPQETVEDVVTKLRGPAKLIAENMDQSLTVPTATSVRSLPAKALIDNRIVINSHLKRTRGGKVSFTHLIGFAVIRALKAFPSQNVYYEVQDGKPVMVSPGHVNFGLAIDVPKKDGTRTLLVPNVKKAETLTFKQFVDAYDDLVERARIGKLAADDFAGTTVSLTNPGGIGTVHSVPRLTKGQGCIIGVGALEYPAEFQGASQETINRLAISKVVTLTSTYDHRVIQGAGSGEFLKLVHGYLLGEDGFYDDVFESLRLPYTPVRWVPDLDAGDQTDVNKSARVIELIDAYRTRGHLMANIDPLVYRQRSHPDLDINSHGLTLWDLEREFPTGGFGDRPLLPLRKILGVLRDSYCRTTGIEYMYIADPEQRRWFQQKLEVPHEELTREEQGHVLGRLNAAEAFETFLQTKYIGQKRFSLEGGESAIVMLDKILSQAADAGMDEVTIGMAHRGRLNVLTNIAGKSYAQVFREFDGTQAPDSFQGSGDVKYHLGQEGSYTSPDGNSTKVYVAANPSHLETVDPVLEGIARAKQDEIDAGNAGFSVLPVLVHGDAAFAGQGVVAETLHLSELRGYRTGGTVHVIINNQVGFTTPPASARSSYYCTDVAKTISAPILHVNGDDPEAVYRAAELAFEYRQEFNRDIVIDLVCYRRRGHNEGDDPSMTQPVMYSLIESKGSVRKVYTESLVGRKCISEEEAQEALKDYQSKLEAAFAETKEAEKQAKEAAKLPPRPERPADLEADNPFETAVPSQVIERVGDAHLEVPDDFAVHKKLKSLLQKRQEMSRSGGIDWGFAELLAFGSLLMEGIPVRLAGQDSRRGTFTQRHSVLIDHDNGNEWTPLSNLTEDQAKFYVYDSLLSEYAAVGFEYGYAVERQDALVLWEAQFGDFAQGAQSIIDEFISSSEQKWAQTSGVVMLLPHGYEGQGPDHSSARIERFLQLCAENNMTVAYPSNGASYFHLLRRHAHTDRKRPLVVFTPKSMLRLKSAATTVEDFTSGRFEPVLPDTTVDASGVDRVVFVSGKLYWDLLAQREKLEDTRTALVRVEQLYPLDEEGIAAALAPFGDDVELVWAQEEPENQGAWPFMALDLVPLLGGREMRIVSRVASASPATGLKKVHDLEQADLVEHVFAR</sequence>
<comment type="catalytic activity">
    <reaction evidence="10">
        <text>N(6)-[(R)-lipoyl]-L-lysyl-[protein] + 2-oxoglutarate + H(+) = N(6)-[(R)-S(8)-succinyldihydrolipoyl]-L-lysyl-[protein] + CO2</text>
        <dbReference type="Rhea" id="RHEA:12188"/>
        <dbReference type="Rhea" id="RHEA-COMP:10474"/>
        <dbReference type="Rhea" id="RHEA-COMP:20092"/>
        <dbReference type="ChEBI" id="CHEBI:15378"/>
        <dbReference type="ChEBI" id="CHEBI:16526"/>
        <dbReference type="ChEBI" id="CHEBI:16810"/>
        <dbReference type="ChEBI" id="CHEBI:83099"/>
        <dbReference type="ChEBI" id="CHEBI:83120"/>
        <dbReference type="EC" id="1.2.4.2"/>
    </reaction>
</comment>
<protein>
    <submittedName>
        <fullName evidence="14">Multifunctional oxoglutarate decarboxylase/oxoglutarate dehydrogenase thiamine pyrophosphate-binding subunit/dihydrolipoyllysine-residue succinyltransferase subunit</fullName>
    </submittedName>
</protein>
<evidence type="ECO:0000256" key="4">
    <source>
        <dbReference type="ARBA" id="ARBA00022532"/>
    </source>
</evidence>
<keyword evidence="9" id="KW-0511">Multifunctional enzyme</keyword>
<keyword evidence="6" id="KW-0460">Magnesium</keyword>
<feature type="compositionally biased region" description="Basic and acidic residues" evidence="12">
    <location>
        <begin position="135"/>
        <end position="158"/>
    </location>
</feature>
<comment type="catalytic activity">
    <reaction evidence="11">
        <text>N(6)-[(R)-dihydrolipoyl]-L-lysyl-[protein] + succinyl-CoA = N(6)-[(R)-S(8)-succinyldihydrolipoyl]-L-lysyl-[protein] + CoA</text>
        <dbReference type="Rhea" id="RHEA:15213"/>
        <dbReference type="Rhea" id="RHEA-COMP:10475"/>
        <dbReference type="Rhea" id="RHEA-COMP:20092"/>
        <dbReference type="ChEBI" id="CHEBI:57287"/>
        <dbReference type="ChEBI" id="CHEBI:57292"/>
        <dbReference type="ChEBI" id="CHEBI:83100"/>
        <dbReference type="ChEBI" id="CHEBI:83120"/>
        <dbReference type="EC" id="2.3.1.61"/>
    </reaction>
</comment>
<feature type="compositionally biased region" description="Basic and acidic residues" evidence="12">
    <location>
        <begin position="867"/>
        <end position="890"/>
    </location>
</feature>
<dbReference type="InterPro" id="IPR029061">
    <property type="entry name" value="THDP-binding"/>
</dbReference>
<dbReference type="InterPro" id="IPR001017">
    <property type="entry name" value="DH_E1"/>
</dbReference>
<dbReference type="InterPro" id="IPR042179">
    <property type="entry name" value="KGD_C_sf"/>
</dbReference>
<dbReference type="Pfam" id="PF00676">
    <property type="entry name" value="E1_dh"/>
    <property type="match status" value="1"/>
</dbReference>
<keyword evidence="8" id="KW-0786">Thiamine pyrophosphate</keyword>
<dbReference type="CDD" id="cd02016">
    <property type="entry name" value="TPP_E1_OGDC_like"/>
    <property type="match status" value="1"/>
</dbReference>
<reference evidence="15" key="1">
    <citation type="journal article" date="2019" name="Int. J. Syst. Evol. Microbiol.">
        <title>The Global Catalogue of Microorganisms (GCM) 10K type strain sequencing project: providing services to taxonomists for standard genome sequencing and annotation.</title>
        <authorList>
            <consortium name="The Broad Institute Genomics Platform"/>
            <consortium name="The Broad Institute Genome Sequencing Center for Infectious Disease"/>
            <person name="Wu L."/>
            <person name="Ma J."/>
        </authorList>
    </citation>
    <scope>NUCLEOTIDE SEQUENCE [LARGE SCALE GENOMIC DNA]</scope>
    <source>
        <strain evidence="15">JCM 17808</strain>
    </source>
</reference>
<keyword evidence="4" id="KW-0816">Tricarboxylic acid cycle</keyword>
<comment type="caution">
    <text evidence="14">The sequence shown here is derived from an EMBL/GenBank/DDBJ whole genome shotgun (WGS) entry which is preliminary data.</text>
</comment>
<feature type="compositionally biased region" description="Low complexity" evidence="12">
    <location>
        <begin position="63"/>
        <end position="107"/>
    </location>
</feature>
<dbReference type="SMART" id="SM00861">
    <property type="entry name" value="Transket_pyr"/>
    <property type="match status" value="1"/>
</dbReference>
<evidence type="ECO:0000256" key="10">
    <source>
        <dbReference type="ARBA" id="ARBA00051911"/>
    </source>
</evidence>
<name>A0ABP8JIY3_9MICO</name>
<feature type="compositionally biased region" description="Basic and acidic residues" evidence="12">
    <location>
        <begin position="108"/>
        <end position="125"/>
    </location>
</feature>
<dbReference type="InterPro" id="IPR023213">
    <property type="entry name" value="CAT-like_dom_sf"/>
</dbReference>
<evidence type="ECO:0000256" key="1">
    <source>
        <dbReference type="ARBA" id="ARBA00001946"/>
    </source>
</evidence>
<feature type="domain" description="Transketolase-like pyrimidine-binding" evidence="13">
    <location>
        <begin position="942"/>
        <end position="1135"/>
    </location>
</feature>
<feature type="region of interest" description="Disordered" evidence="12">
    <location>
        <begin position="866"/>
        <end position="893"/>
    </location>
</feature>
<keyword evidence="15" id="KW-1185">Reference proteome</keyword>
<dbReference type="Proteomes" id="UP001500642">
    <property type="component" value="Unassembled WGS sequence"/>
</dbReference>
<dbReference type="Gene3D" id="1.10.287.1150">
    <property type="entry name" value="TPP helical domain"/>
    <property type="match status" value="1"/>
</dbReference>
<dbReference type="InterPro" id="IPR031717">
    <property type="entry name" value="ODO-1/KGD_C"/>
</dbReference>
<evidence type="ECO:0000256" key="3">
    <source>
        <dbReference type="ARBA" id="ARBA00004813"/>
    </source>
</evidence>
<dbReference type="Pfam" id="PF00198">
    <property type="entry name" value="2-oxoacid_dh"/>
    <property type="match status" value="1"/>
</dbReference>
<dbReference type="PANTHER" id="PTHR23152:SF4">
    <property type="entry name" value="2-OXOADIPATE DEHYDROGENASE COMPLEX COMPONENT E1"/>
    <property type="match status" value="1"/>
</dbReference>
<evidence type="ECO:0000313" key="14">
    <source>
        <dbReference type="EMBL" id="GAA4391525.1"/>
    </source>
</evidence>
<comment type="cofactor">
    <cofactor evidence="2">
        <name>thiamine diphosphate</name>
        <dbReference type="ChEBI" id="CHEBI:58937"/>
    </cofactor>
</comment>
<gene>
    <name evidence="14" type="ORF">GCM10023167_18970</name>
</gene>
<evidence type="ECO:0000256" key="7">
    <source>
        <dbReference type="ARBA" id="ARBA00023002"/>
    </source>
</evidence>
<proteinExistence type="predicted"/>
<comment type="cofactor">
    <cofactor evidence="1">
        <name>Mg(2+)</name>
        <dbReference type="ChEBI" id="CHEBI:18420"/>
    </cofactor>
</comment>
<dbReference type="Gene3D" id="3.40.50.970">
    <property type="match status" value="1"/>
</dbReference>
<evidence type="ECO:0000256" key="12">
    <source>
        <dbReference type="SAM" id="MobiDB-lite"/>
    </source>
</evidence>
<keyword evidence="5" id="KW-0479">Metal-binding</keyword>
<dbReference type="NCBIfam" id="NF008907">
    <property type="entry name" value="PRK12270.1"/>
    <property type="match status" value="1"/>
</dbReference>
<dbReference type="Gene3D" id="3.30.559.10">
    <property type="entry name" value="Chloramphenicol acetyltransferase-like domain"/>
    <property type="match status" value="1"/>
</dbReference>
<evidence type="ECO:0000256" key="2">
    <source>
        <dbReference type="ARBA" id="ARBA00001964"/>
    </source>
</evidence>
<dbReference type="Pfam" id="PF02779">
    <property type="entry name" value="Transket_pyr"/>
    <property type="match status" value="1"/>
</dbReference>
<dbReference type="Pfam" id="PF16078">
    <property type="entry name" value="2-oxogl_dehyd_N"/>
    <property type="match status" value="1"/>
</dbReference>
<organism evidence="14 15">
    <name type="scientific">Brevibacterium pityocampae</name>
    <dbReference type="NCBI Taxonomy" id="506594"/>
    <lineage>
        <taxon>Bacteria</taxon>
        <taxon>Bacillati</taxon>
        <taxon>Actinomycetota</taxon>
        <taxon>Actinomycetes</taxon>
        <taxon>Micrococcales</taxon>
        <taxon>Brevibacteriaceae</taxon>
        <taxon>Brevibacterium</taxon>
    </lineage>
</organism>
<evidence type="ECO:0000256" key="5">
    <source>
        <dbReference type="ARBA" id="ARBA00022723"/>
    </source>
</evidence>
<evidence type="ECO:0000256" key="8">
    <source>
        <dbReference type="ARBA" id="ARBA00023052"/>
    </source>
</evidence>
<dbReference type="EMBL" id="BAABGL010000012">
    <property type="protein sequence ID" value="GAA4391525.1"/>
    <property type="molecule type" value="Genomic_DNA"/>
</dbReference>
<dbReference type="Pfam" id="PF16870">
    <property type="entry name" value="OxoGdeHyase_C"/>
    <property type="match status" value="1"/>
</dbReference>
<dbReference type="Gene3D" id="3.40.50.12470">
    <property type="match status" value="1"/>
</dbReference>
<dbReference type="InterPro" id="IPR011603">
    <property type="entry name" value="2oxoglutarate_DH_E1"/>
</dbReference>
<dbReference type="SUPFAM" id="SSF52518">
    <property type="entry name" value="Thiamin diphosphate-binding fold (THDP-binding)"/>
    <property type="match status" value="2"/>
</dbReference>
<dbReference type="InterPro" id="IPR005475">
    <property type="entry name" value="Transketolase-like_Pyr-bd"/>
</dbReference>
<dbReference type="NCBIfam" id="TIGR00239">
    <property type="entry name" value="2oxo_dh_E1"/>
    <property type="match status" value="1"/>
</dbReference>
<evidence type="ECO:0000256" key="6">
    <source>
        <dbReference type="ARBA" id="ARBA00022842"/>
    </source>
</evidence>
<feature type="region of interest" description="Disordered" evidence="12">
    <location>
        <begin position="45"/>
        <end position="167"/>
    </location>
</feature>
<evidence type="ECO:0000256" key="9">
    <source>
        <dbReference type="ARBA" id="ARBA00023268"/>
    </source>
</evidence>
<evidence type="ECO:0000259" key="13">
    <source>
        <dbReference type="SMART" id="SM00861"/>
    </source>
</evidence>
<dbReference type="NCBIfam" id="NF006914">
    <property type="entry name" value="PRK09404.1"/>
    <property type="match status" value="1"/>
</dbReference>
<evidence type="ECO:0000313" key="15">
    <source>
        <dbReference type="Proteomes" id="UP001500642"/>
    </source>
</evidence>
<dbReference type="Gene3D" id="3.40.50.11610">
    <property type="entry name" value="Multifunctional 2-oxoglutarate metabolism enzyme, C-terminal domain"/>
    <property type="match status" value="1"/>
</dbReference>
<dbReference type="InterPro" id="IPR032106">
    <property type="entry name" value="2-oxogl_dehyd_N"/>
</dbReference>
<dbReference type="RefSeq" id="WP_345031647.1">
    <property type="nucleotide sequence ID" value="NZ_BAABGL010000012.1"/>
</dbReference>
<dbReference type="InterPro" id="IPR001078">
    <property type="entry name" value="2-oxoacid_DH_actylTfrase"/>
</dbReference>
<comment type="pathway">
    <text evidence="3">Carbohydrate metabolism; tricarboxylic acid cycle; succinyl-CoA from 2-oxoglutarate (dehydrogenase route): step 1/1.</text>
</comment>
<dbReference type="PANTHER" id="PTHR23152">
    <property type="entry name" value="2-OXOGLUTARATE DEHYDROGENASE"/>
    <property type="match status" value="1"/>
</dbReference>
<evidence type="ECO:0000256" key="11">
    <source>
        <dbReference type="ARBA" id="ARBA00052761"/>
    </source>
</evidence>
<keyword evidence="7" id="KW-0560">Oxidoreductase</keyword>
<accession>A0ABP8JIY3</accession>
<dbReference type="SUPFAM" id="SSF52777">
    <property type="entry name" value="CoA-dependent acyltransferases"/>
    <property type="match status" value="1"/>
</dbReference>